<evidence type="ECO:0000313" key="3">
    <source>
        <dbReference type="EMBL" id="GFH58779.1"/>
    </source>
</evidence>
<dbReference type="Gene3D" id="3.30.2350.10">
    <property type="entry name" value="Pseudouridine synthase"/>
    <property type="match status" value="1"/>
</dbReference>
<dbReference type="PANTHER" id="PTHR21600">
    <property type="entry name" value="MITOCHONDRIAL RNA PSEUDOURIDINE SYNTHASE"/>
    <property type="match status" value="1"/>
</dbReference>
<dbReference type="CDD" id="cd02869">
    <property type="entry name" value="PseudoU_synth_RluA_like"/>
    <property type="match status" value="1"/>
</dbReference>
<dbReference type="GO" id="GO:0009982">
    <property type="term" value="F:pseudouridine synthase activity"/>
    <property type="evidence" value="ECO:0007669"/>
    <property type="project" value="InterPro"/>
</dbReference>
<dbReference type="PROSITE" id="PS01129">
    <property type="entry name" value="PSI_RLU"/>
    <property type="match status" value="1"/>
</dbReference>
<dbReference type="SUPFAM" id="SSF55120">
    <property type="entry name" value="Pseudouridine synthase"/>
    <property type="match status" value="1"/>
</dbReference>
<evidence type="ECO:0000259" key="2">
    <source>
        <dbReference type="Pfam" id="PF00849"/>
    </source>
</evidence>
<evidence type="ECO:0000256" key="1">
    <source>
        <dbReference type="ARBA" id="ARBA00010876"/>
    </source>
</evidence>
<dbReference type="Proteomes" id="UP001054902">
    <property type="component" value="Unassembled WGS sequence"/>
</dbReference>
<comment type="similarity">
    <text evidence="1">Belongs to the pseudouridine synthase RluA family.</text>
</comment>
<gene>
    <name evidence="3" type="ORF">CTEN210_15255</name>
</gene>
<dbReference type="GO" id="GO:0000455">
    <property type="term" value="P:enzyme-directed rRNA pseudouridine synthesis"/>
    <property type="evidence" value="ECO:0007669"/>
    <property type="project" value="TreeGrafter"/>
</dbReference>
<dbReference type="InterPro" id="IPR020103">
    <property type="entry name" value="PsdUridine_synth_cat_dom_sf"/>
</dbReference>
<feature type="domain" description="Pseudouridine synthase RsuA/RluA-like" evidence="2">
    <location>
        <begin position="192"/>
        <end position="332"/>
    </location>
</feature>
<comment type="caution">
    <text evidence="3">The sequence shown here is derived from an EMBL/GenBank/DDBJ whole genome shotgun (WGS) entry which is preliminary data.</text>
</comment>
<protein>
    <recommendedName>
        <fullName evidence="2">Pseudouridine synthase RsuA/RluA-like domain-containing protein</fullName>
    </recommendedName>
</protein>
<dbReference type="InterPro" id="IPR006224">
    <property type="entry name" value="PsdUridine_synth_RluA-like_CS"/>
</dbReference>
<dbReference type="EMBL" id="BLLK01000062">
    <property type="protein sequence ID" value="GFH58779.1"/>
    <property type="molecule type" value="Genomic_DNA"/>
</dbReference>
<dbReference type="AlphaFoldDB" id="A0AAD3D6K9"/>
<keyword evidence="4" id="KW-1185">Reference proteome</keyword>
<reference evidence="3 4" key="1">
    <citation type="journal article" date="2021" name="Sci. Rep.">
        <title>The genome of the diatom Chaetoceros tenuissimus carries an ancient integrated fragment of an extant virus.</title>
        <authorList>
            <person name="Hongo Y."/>
            <person name="Kimura K."/>
            <person name="Takaki Y."/>
            <person name="Yoshida Y."/>
            <person name="Baba S."/>
            <person name="Kobayashi G."/>
            <person name="Nagasaki K."/>
            <person name="Hano T."/>
            <person name="Tomaru Y."/>
        </authorList>
    </citation>
    <scope>NUCLEOTIDE SEQUENCE [LARGE SCALE GENOMIC DNA]</scope>
    <source>
        <strain evidence="3 4">NIES-3715</strain>
    </source>
</reference>
<proteinExistence type="inferred from homology"/>
<name>A0AAD3D6K9_9STRA</name>
<dbReference type="PANTHER" id="PTHR21600:SF87">
    <property type="entry name" value="RNA PSEUDOURIDYLATE SYNTHASE DOMAIN-CONTAINING PROTEIN 1"/>
    <property type="match status" value="1"/>
</dbReference>
<dbReference type="Pfam" id="PF00849">
    <property type="entry name" value="PseudoU_synth_2"/>
    <property type="match status" value="1"/>
</dbReference>
<dbReference type="InterPro" id="IPR006145">
    <property type="entry name" value="PsdUridine_synth_RsuA/RluA"/>
</dbReference>
<dbReference type="GO" id="GO:0003723">
    <property type="term" value="F:RNA binding"/>
    <property type="evidence" value="ECO:0007669"/>
    <property type="project" value="InterPro"/>
</dbReference>
<dbReference type="InterPro" id="IPR050188">
    <property type="entry name" value="RluA_PseudoU_synthase"/>
</dbReference>
<accession>A0AAD3D6K9</accession>
<sequence length="440" mass="50477">MQYLMLPYTAALFVLSRDRSSCAKYSHFSQRFSTLIQANTNDFTDNASAIDAKNVQYEIVKNYTASYDDEITTLPKLLHKLDKETFPSVSQARKACNQGRILIFRNKNPALMNSDERYLDQKFVINLDSMISTSTLIIADKSSKVNHQDVVLLHKRVNDHELYPLQCSTTLHPPPHYFDFSSIPIIYQDENIALVNKPEQLTTVGKSDLQSLLPFVLKPPSSATKDIPIPRPVHRIDRRTSGIVVISKSTKSTKLLSHQFATRQVQKSYVAIVFGRLEGKDWNRIDYPIDGKPSITDWKVIHTCKHEKFGWLSVLCCSPKTGRYHQIQRHLAYCLQMPIVGDTKYDMGGEIRKDARNLGLFLCANAIDFQCDQLLVNNKGIQGNFKDFREFATTNILYNSDEDDQPFENEIICYHDETGRNIRIRTRIPIPAKYMNLIDM</sequence>
<organism evidence="3 4">
    <name type="scientific">Chaetoceros tenuissimus</name>
    <dbReference type="NCBI Taxonomy" id="426638"/>
    <lineage>
        <taxon>Eukaryota</taxon>
        <taxon>Sar</taxon>
        <taxon>Stramenopiles</taxon>
        <taxon>Ochrophyta</taxon>
        <taxon>Bacillariophyta</taxon>
        <taxon>Coscinodiscophyceae</taxon>
        <taxon>Chaetocerotophycidae</taxon>
        <taxon>Chaetocerotales</taxon>
        <taxon>Chaetocerotaceae</taxon>
        <taxon>Chaetoceros</taxon>
    </lineage>
</organism>
<evidence type="ECO:0000313" key="4">
    <source>
        <dbReference type="Proteomes" id="UP001054902"/>
    </source>
</evidence>